<dbReference type="InterPro" id="IPR046335">
    <property type="entry name" value="LacI/GalR-like_sensor"/>
</dbReference>
<evidence type="ECO:0000313" key="7">
    <source>
        <dbReference type="Proteomes" id="UP000224974"/>
    </source>
</evidence>
<dbReference type="Gene3D" id="1.10.260.40">
    <property type="entry name" value="lambda repressor-like DNA-binding domains"/>
    <property type="match status" value="1"/>
</dbReference>
<protein>
    <submittedName>
        <fullName evidence="5">LacI family transcriptional regulator</fullName>
    </submittedName>
    <submittedName>
        <fullName evidence="6">Ribose operon repressor</fullName>
    </submittedName>
</protein>
<dbReference type="Pfam" id="PF13377">
    <property type="entry name" value="Peripla_BP_3"/>
    <property type="match status" value="1"/>
</dbReference>
<accession>A0A2C6DIT7</accession>
<dbReference type="EMBL" id="PDDX01000001">
    <property type="protein sequence ID" value="PHI28674.1"/>
    <property type="molecule type" value="Genomic_DNA"/>
</dbReference>
<dbReference type="PROSITE" id="PS50932">
    <property type="entry name" value="HTH_LACI_2"/>
    <property type="match status" value="1"/>
</dbReference>
<evidence type="ECO:0000313" key="5">
    <source>
        <dbReference type="EMBL" id="PHI28674.1"/>
    </source>
</evidence>
<dbReference type="RefSeq" id="WP_029095536.1">
    <property type="nucleotide sequence ID" value="NZ_CAADJA010000002.1"/>
</dbReference>
<dbReference type="PROSITE" id="PS00356">
    <property type="entry name" value="HTH_LACI_1"/>
    <property type="match status" value="1"/>
</dbReference>
<dbReference type="STRING" id="1111728.GCA_000427805_03441"/>
<keyword evidence="7" id="KW-1185">Reference proteome</keyword>
<proteinExistence type="predicted"/>
<dbReference type="InterPro" id="IPR010982">
    <property type="entry name" value="Lambda_DNA-bd_dom_sf"/>
</dbReference>
<keyword evidence="1" id="KW-0805">Transcription regulation</keyword>
<dbReference type="GO" id="GO:0000976">
    <property type="term" value="F:transcription cis-regulatory region binding"/>
    <property type="evidence" value="ECO:0007669"/>
    <property type="project" value="TreeGrafter"/>
</dbReference>
<dbReference type="Proteomes" id="UP000224974">
    <property type="component" value="Unassembled WGS sequence"/>
</dbReference>
<evidence type="ECO:0000313" key="8">
    <source>
        <dbReference type="Proteomes" id="UP000373449"/>
    </source>
</evidence>
<reference evidence="6 8" key="3">
    <citation type="submission" date="2019-03" db="EMBL/GenBank/DDBJ databases">
        <authorList>
            <consortium name="Pathogen Informatics"/>
        </authorList>
    </citation>
    <scope>NUCLEOTIDE SEQUENCE [LARGE SCALE GENOMIC DNA]</scope>
    <source>
        <strain evidence="6 8">NCTC12282</strain>
    </source>
</reference>
<evidence type="ECO:0000256" key="1">
    <source>
        <dbReference type="ARBA" id="ARBA00023015"/>
    </source>
</evidence>
<dbReference type="AlphaFoldDB" id="A0A2C6DIT7"/>
<dbReference type="Proteomes" id="UP000373449">
    <property type="component" value="Unassembled WGS sequence"/>
</dbReference>
<name>A0A2C6DIT7_9GAMM</name>
<dbReference type="SUPFAM" id="SSF47413">
    <property type="entry name" value="lambda repressor-like DNA-binding domains"/>
    <property type="match status" value="1"/>
</dbReference>
<dbReference type="InterPro" id="IPR000843">
    <property type="entry name" value="HTH_LacI"/>
</dbReference>
<evidence type="ECO:0000313" key="6">
    <source>
        <dbReference type="EMBL" id="VFS46699.1"/>
    </source>
</evidence>
<dbReference type="PANTHER" id="PTHR30146">
    <property type="entry name" value="LACI-RELATED TRANSCRIPTIONAL REPRESSOR"/>
    <property type="match status" value="1"/>
</dbReference>
<evidence type="ECO:0000256" key="3">
    <source>
        <dbReference type="ARBA" id="ARBA00023163"/>
    </source>
</evidence>
<gene>
    <name evidence="6" type="primary">rbsR_3</name>
    <name evidence="5" type="ORF">CRN84_04730</name>
    <name evidence="6" type="ORF">NCTC12282_01617</name>
</gene>
<dbReference type="Gene3D" id="3.40.50.2300">
    <property type="match status" value="2"/>
</dbReference>
<evidence type="ECO:0000259" key="4">
    <source>
        <dbReference type="PROSITE" id="PS50932"/>
    </source>
</evidence>
<dbReference type="SUPFAM" id="SSF53822">
    <property type="entry name" value="Periplasmic binding protein-like I"/>
    <property type="match status" value="1"/>
</dbReference>
<dbReference type="OrthoDB" id="5681588at2"/>
<reference evidence="5" key="1">
    <citation type="submission" date="2017-09" db="EMBL/GenBank/DDBJ databases">
        <title>FDA dAtabase for Regulatory Grade micrObial Sequences (FDA-ARGOS): Supporting development and validation of Infectious Disease Dx tests.</title>
        <authorList>
            <person name="Minogue T."/>
            <person name="Wolcott M."/>
            <person name="Wasieloski L."/>
            <person name="Aguilar W."/>
            <person name="Moore D."/>
            <person name="Tallon L.J."/>
            <person name="Sadzewicz L."/>
            <person name="Ott S."/>
            <person name="Zhao X."/>
            <person name="Nagaraj S."/>
            <person name="Vavikolanu K."/>
            <person name="Aluvathingal J."/>
            <person name="Nadendla S."/>
            <person name="Sichtig H."/>
        </authorList>
    </citation>
    <scope>NUCLEOTIDE SEQUENCE</scope>
    <source>
        <strain evidence="5">FDAARGOS_387</strain>
    </source>
</reference>
<keyword evidence="2" id="KW-0238">DNA-binding</keyword>
<feature type="domain" description="HTH lacI-type" evidence="4">
    <location>
        <begin position="9"/>
        <end position="63"/>
    </location>
</feature>
<dbReference type="CDD" id="cd06267">
    <property type="entry name" value="PBP1_LacI_sugar_binding-like"/>
    <property type="match status" value="1"/>
</dbReference>
<dbReference type="Pfam" id="PF00356">
    <property type="entry name" value="LacI"/>
    <property type="match status" value="1"/>
</dbReference>
<keyword evidence="3" id="KW-0804">Transcription</keyword>
<dbReference type="EMBL" id="CAADJA010000002">
    <property type="protein sequence ID" value="VFS46699.1"/>
    <property type="molecule type" value="Genomic_DNA"/>
</dbReference>
<dbReference type="SMART" id="SM00354">
    <property type="entry name" value="HTH_LACI"/>
    <property type="match status" value="1"/>
</dbReference>
<sequence length="348" mass="38830">MSERRNSRITVKDIAKIVGVSATAVSMALNNRGSLTEGRREEIKRVAAELGYVPNAGARSLRGSFTQSFGVVINYFNNPFFHDFFMGLEDVTNKIDFSYWVSQTWDDLKQEQQQVRKLAQMGVDGLIVLPCSREISHLTEITSRFNIPLVLISHSLDDHFPAVVADNIVGAALATEHLLLTRRPVLHIAGPINDKSGIQQRYQGYCQAMNAADKNFDPNNSIFFVDKLRAKDGYEIMPSILNQYALPISLFVVNDETALGVLNYCHNHNLRVPEDIAVVGFSDIDLIENLNISLTTVAIPRREMGQCAAHKLLAQIGHPSELKQNVNNNEIIMTLPVSLVIRDSSRVE</sequence>
<organism evidence="5 7">
    <name type="scientific">Budvicia aquatica</name>
    <dbReference type="NCBI Taxonomy" id="82979"/>
    <lineage>
        <taxon>Bacteria</taxon>
        <taxon>Pseudomonadati</taxon>
        <taxon>Pseudomonadota</taxon>
        <taxon>Gammaproteobacteria</taxon>
        <taxon>Enterobacterales</taxon>
        <taxon>Budviciaceae</taxon>
        <taxon>Budvicia</taxon>
    </lineage>
</organism>
<dbReference type="CDD" id="cd01392">
    <property type="entry name" value="HTH_LacI"/>
    <property type="match status" value="1"/>
</dbReference>
<evidence type="ECO:0000256" key="2">
    <source>
        <dbReference type="ARBA" id="ARBA00023125"/>
    </source>
</evidence>
<dbReference type="InterPro" id="IPR028082">
    <property type="entry name" value="Peripla_BP_I"/>
</dbReference>
<dbReference type="PANTHER" id="PTHR30146:SF109">
    <property type="entry name" value="HTH-TYPE TRANSCRIPTIONAL REGULATOR GALS"/>
    <property type="match status" value="1"/>
</dbReference>
<dbReference type="GO" id="GO:0003700">
    <property type="term" value="F:DNA-binding transcription factor activity"/>
    <property type="evidence" value="ECO:0007669"/>
    <property type="project" value="TreeGrafter"/>
</dbReference>
<reference evidence="7" key="2">
    <citation type="submission" date="2017-09" db="EMBL/GenBank/DDBJ databases">
        <title>FDA dAtabase for Regulatory Grade micrObial Sequences (FDA-ARGOS): Supporting development and validation of Infectious Disease Dx tests.</title>
        <authorList>
            <person name="Minogue T."/>
            <person name="Wolcott M."/>
            <person name="Wasieloski L."/>
            <person name="Aguilar W."/>
            <person name="Moore D."/>
            <person name="Tallon L."/>
            <person name="Sadzewicz L."/>
            <person name="Ott S."/>
            <person name="Zhao X."/>
            <person name="Nagaraj S."/>
            <person name="Vavikolanu K."/>
            <person name="Aluvathingal J."/>
            <person name="Nadendla S."/>
            <person name="Sichtig H."/>
        </authorList>
    </citation>
    <scope>NUCLEOTIDE SEQUENCE [LARGE SCALE GENOMIC DNA]</scope>
    <source>
        <strain evidence="7">FDAARGOS_387</strain>
    </source>
</reference>